<feature type="binding site" evidence="5">
    <location>
        <begin position="1101"/>
        <end position="1108"/>
    </location>
    <ligand>
        <name>ATP</name>
        <dbReference type="ChEBI" id="CHEBI:30616"/>
    </ligand>
</feature>
<keyword evidence="9" id="KW-1185">Reference proteome</keyword>
<accession>A0ABP0Z852</accession>
<dbReference type="InterPro" id="IPR041679">
    <property type="entry name" value="DNA2/NAM7-like_C"/>
</dbReference>
<dbReference type="Pfam" id="PF13086">
    <property type="entry name" value="AAA_11"/>
    <property type="match status" value="2"/>
</dbReference>
<feature type="compositionally biased region" description="Basic residues" evidence="6">
    <location>
        <begin position="2788"/>
        <end position="2807"/>
    </location>
</feature>
<evidence type="ECO:0000256" key="5">
    <source>
        <dbReference type="PROSITE-ProRule" id="PRU00560"/>
    </source>
</evidence>
<dbReference type="InterPro" id="IPR014016">
    <property type="entry name" value="UvrD-like_ATP-bd"/>
</dbReference>
<dbReference type="PANTHER" id="PTHR21529">
    <property type="entry name" value="MAMMARY TURMOR VIRUS RECEPTOR HOMOLOG 1, 2 MTVR1, 2"/>
    <property type="match status" value="1"/>
</dbReference>
<dbReference type="SUPFAM" id="SSF52540">
    <property type="entry name" value="P-loop containing nucleoside triphosphate hydrolases"/>
    <property type="match status" value="2"/>
</dbReference>
<gene>
    <name evidence="8" type="ORF">CITCOLO1_LOCUS19158</name>
</gene>
<dbReference type="InterPro" id="IPR047187">
    <property type="entry name" value="SF1_C_Upf1"/>
</dbReference>
<dbReference type="SUPFAM" id="SSF48452">
    <property type="entry name" value="TPR-like"/>
    <property type="match status" value="1"/>
</dbReference>
<dbReference type="InterPro" id="IPR041677">
    <property type="entry name" value="DNA2/NAM7_AAA_11"/>
</dbReference>
<dbReference type="PANTHER" id="PTHR21529:SF4">
    <property type="entry name" value="TPR AND ANKYRIN REPEAT-CONTAINING PROTEIN 1"/>
    <property type="match status" value="1"/>
</dbReference>
<evidence type="ECO:0000313" key="9">
    <source>
        <dbReference type="Proteomes" id="UP001642487"/>
    </source>
</evidence>
<dbReference type="EMBL" id="OZ021741">
    <property type="protein sequence ID" value="CAK9326797.1"/>
    <property type="molecule type" value="Genomic_DNA"/>
</dbReference>
<evidence type="ECO:0000313" key="8">
    <source>
        <dbReference type="EMBL" id="CAK9326797.1"/>
    </source>
</evidence>
<dbReference type="InterPro" id="IPR011990">
    <property type="entry name" value="TPR-like_helical_dom_sf"/>
</dbReference>
<dbReference type="Gene3D" id="1.10.10.160">
    <property type="match status" value="1"/>
</dbReference>
<sequence>MDETKEKGKMKTHLGLTDILFSWSLEDIFNENLYQDKIEKIPDTFESVESYFGSYIYPLLEETRAHLCHCMDMDVISTAPYAEVIYLEECKPYNTGLYDCKVSGWMNKFNGKEPYKVLPGDVFVLADVKPELPSDLQRMGKSWILAVVHEIENEDDLTPTSFKVKVSVQNSEVIEKSMFAVFLFNILPSKRIWNALHMNVNSEIIRNILCPHPMDAEVHDMCRFLDQNSNANFLSSLNDSQGRAVLSSLYKVGFEHESTVDLIWGPPGTGKTKTVSVLLLNLMQNRCKTIIVTPTNVAIVEVAARVLNLVKELHEIEYGPDCLCYSFGDILLFGNKERLKLGSNVEEIYLDYRVQKLVGCFSPLTGWRHCFASMTDFLEECVSQYNIFLENELQQECFDDKGTDEKGCLRKAKDDKVASKSFLEFARERFMSVAPQLRTCLVIFSTHLPRKCILEHGLQDMVSLSKSLDCFEDLLFRESVVSSVLEDLFKHPVVSEDFPTTSTDFAYMFNMTRSGCLSGLKSLHCSLTALNLPRVENRLSIEHFCFQNASLVFSTASSSYRLHSKYASGSIEPFKVLVIDEAAQLKECESVIALQLPYIKHAVLIGDECQLPAMVESKLADDAGFRRSLFERLSSLGHPRHLLNVQYRMHPSISSFPNSKFYFSQILDGPNVQNSNYQKNYLLGSMFGPYSFINIKYGKEEKDDTGHSRKNMIEVAVALKIVRSLYKAWTNSKGKLTIGVISPYSAQVTTIQEKLGHKYDNLDGFRVKVKSVDGFQGGEEDIIIISTVRSNRGSSVGFLSCDQRTNVALTRARYCLWILGNDKTLSKSDSSWAHLVCDAKERGCFFNADDDENLAKAIVDVKKEFNQLDDLLKGDSILFRNARWKVLFSDRFLKSFKKLSKVEIKKKVLNLLLKLSIGWRPKTKNLNLVCGSSTRILMKIKIERLYVICAIDIVKESAYMQVLRIWDVMPLEDISNLVKHLDSIFSSYTDEYINLCQEKCYDGVLEVPKTWAFMSEFVRYKSHIDNSNGDNLQGAAYDGRSYVENSKVKDSLLLMKFYSLSFGVVSHLLSDRDGIELDLPFEVTEEELEIILYPRSTFILGRSGTGKTTVLTMKLYQKEKLHYLVAGSYGVEDGGSSEVGQKSEFSEIPVDENGAVLRQLFLTVSPKLCYAVRQHVSHLKSHACGGDTKRTTAFDMENMDDLEAQFMDVPNSLANITTKSYPLVITFYKFLMMLDGTLRDSYFERFCDARQMLYGQTHGSRSVALQSFIRKNEVNYDRFSSSYWPHFNAQLTKKLDCSRVFTEILSHIKGDPRAIDTRDGKLSRECYVLLSPCRTSSLTRQERETIYDIFLSYEKLKMENREFDLGDFVIDLHRRLRIQGYEGDEMDFIYIDEVQDLSMSQLALFSYVCRNVEEGFVFSGDTAQTIARGIDFRFQDIRSLFYKRFVQPKISSGGREREDKGHISEIFHLSQNFRTHAGVLNLSQSIIDLLYHFFPQSIDILKPETSRISGESPVLLECGNNENAIKMIFGNRSNVGSMEGFGAEQVILVRDEFAQKEILNIVGKKALVLTILECKGLEFQDVLLYNFFGSSPLKNKWRVIYNYMEELGMLDSNFHRSIPRFRTSKHNILCSELKQLYVAVTRTRQRLWFCEDAKEHSEPLFDYWKGKCVVQVQQLNDSLAQSMLASSSKEDWRSQGFKLYQEGNYKMATMCFERAEDSYWEKRSKASGLRAFAQHIHNDNRVEANAILREAAVIYEAIGKFDSAAQCFFDTGEFERAGAMFEDKCGKLERAGECFHLAKCYDRAANVYARGNHFSACLNVCSEGKLFDIGLQYILSWKQEVGCDHHGSGSKEIENLEQEFLEKCALHFHNCKDSRSMMRSVKSFRTVDLMRDFLKSLNCFDELLLLEEELGNFLEAAKIAKLKADLLYVADLLGKAGNFSEASMLLVQYVLANSLWSPGSKGWPLKQFKQKQELLKKAKSLAENDSKNLYDYMCIEVDVISNENDNLEALAGYLSAAKNHNSVTGEMVSLRKILDVHFHLNTSKYTSENELVSDITKHSKEMVLKNQVSIETLVYFWHCWKDRISNVLESLMCLGVNDVDSYSEFCLNFFGVWRVNNNHILLNSDADWAKNVDERFFHRNGKLVSIDATQFSLSAKNYWTSELCTSGLKVLEKLDYLYKFSNKSQFSTFLVCRLLTHMFEVAKFLLESPHLKHGYHDKQMLNRFCKMATGEIQSHFFPSDWQVSLKKNLICLRVTGGCQNMMTETIMENVQLTVQPTYGQIGRVTMLIFGSGKLDKNLCVNILNWLRENPPWSAFIQELCDSKSVGNEPRGNPAKEMSLVWRFHEALRDMYNANWVQERDYISPFYFMYLVERLLIMVVSMKGNFFSTKSSFIEWLICHKGNSNLTSILGAQTQHSFQATVGFLADVVQHLLFDVRTTMEWTRKTHPNLKEYYPILVRRLVSVTCLLHLNFGICFDVLRNLLGRNYIIEHLPREFCDALRRKRSFYVPTDNMNMIAGFFKGIGNPMVIVSSDGNYCKQFICRDAAHVNLKINHCMDDILKVLFPKEAETSYRGANTPKIQDVISTTSEIQSVKGCDPGEVIQLPSSSLALDENKEMKSACENEGNSLKPADFWEMFEALTLVENEIDGKSELSNASKVKMDVEKWVQHLTAARSKAEQETTFEEVDGLLNQLNLLSNALSMSEPEENVTQAISISKSLYSRRMELEPIFTKLLNDDPKTEVGQMSGIKNTEDDENVNQDCNDSSPEECRGVEAVKAEPVLSQAMDKKGKGKAKGKNKPKKNRKGRRN</sequence>
<keyword evidence="2 5" id="KW-0378">Hydrolase</keyword>
<evidence type="ECO:0000256" key="1">
    <source>
        <dbReference type="ARBA" id="ARBA00022741"/>
    </source>
</evidence>
<feature type="domain" description="UvrD-like helicase ATP-binding" evidence="7">
    <location>
        <begin position="1080"/>
        <end position="1476"/>
    </location>
</feature>
<evidence type="ECO:0000259" key="7">
    <source>
        <dbReference type="PROSITE" id="PS51198"/>
    </source>
</evidence>
<keyword evidence="1 5" id="KW-0547">Nucleotide-binding</keyword>
<protein>
    <recommendedName>
        <fullName evidence="7">UvrD-like helicase ATP-binding domain-containing protein</fullName>
    </recommendedName>
</protein>
<dbReference type="CDD" id="cd18808">
    <property type="entry name" value="SF1_C_Upf1"/>
    <property type="match status" value="1"/>
</dbReference>
<dbReference type="InterPro" id="IPR027417">
    <property type="entry name" value="P-loop_NTPase"/>
</dbReference>
<evidence type="ECO:0000256" key="4">
    <source>
        <dbReference type="ARBA" id="ARBA00022840"/>
    </source>
</evidence>
<feature type="region of interest" description="Disordered" evidence="6">
    <location>
        <begin position="2736"/>
        <end position="2807"/>
    </location>
</feature>
<name>A0ABP0Z852_9ROSI</name>
<evidence type="ECO:0000256" key="6">
    <source>
        <dbReference type="SAM" id="MobiDB-lite"/>
    </source>
</evidence>
<keyword evidence="4 5" id="KW-0067">ATP-binding</keyword>
<evidence type="ECO:0000256" key="3">
    <source>
        <dbReference type="ARBA" id="ARBA00022806"/>
    </source>
</evidence>
<organism evidence="8 9">
    <name type="scientific">Citrullus colocynthis</name>
    <name type="common">colocynth</name>
    <dbReference type="NCBI Taxonomy" id="252529"/>
    <lineage>
        <taxon>Eukaryota</taxon>
        <taxon>Viridiplantae</taxon>
        <taxon>Streptophyta</taxon>
        <taxon>Embryophyta</taxon>
        <taxon>Tracheophyta</taxon>
        <taxon>Spermatophyta</taxon>
        <taxon>Magnoliopsida</taxon>
        <taxon>eudicotyledons</taxon>
        <taxon>Gunneridae</taxon>
        <taxon>Pentapetalae</taxon>
        <taxon>rosids</taxon>
        <taxon>fabids</taxon>
        <taxon>Cucurbitales</taxon>
        <taxon>Cucurbitaceae</taxon>
        <taxon>Benincaseae</taxon>
        <taxon>Citrullus</taxon>
    </lineage>
</organism>
<keyword evidence="3 5" id="KW-0347">Helicase</keyword>
<feature type="compositionally biased region" description="Basic and acidic residues" evidence="6">
    <location>
        <begin position="2766"/>
        <end position="2775"/>
    </location>
</feature>
<evidence type="ECO:0000256" key="2">
    <source>
        <dbReference type="ARBA" id="ARBA00022801"/>
    </source>
</evidence>
<proteinExistence type="predicted"/>
<dbReference type="Proteomes" id="UP001642487">
    <property type="component" value="Chromosome 7"/>
</dbReference>
<dbReference type="Gene3D" id="3.40.50.300">
    <property type="entry name" value="P-loop containing nucleotide triphosphate hydrolases"/>
    <property type="match status" value="4"/>
</dbReference>
<dbReference type="InterPro" id="IPR045529">
    <property type="entry name" value="DUF6469"/>
</dbReference>
<dbReference type="InterPro" id="IPR039904">
    <property type="entry name" value="TRANK1"/>
</dbReference>
<reference evidence="8 9" key="1">
    <citation type="submission" date="2024-03" db="EMBL/GenBank/DDBJ databases">
        <authorList>
            <person name="Gkanogiannis A."/>
            <person name="Becerra Lopez-Lavalle L."/>
        </authorList>
    </citation>
    <scope>NUCLEOTIDE SEQUENCE [LARGE SCALE GENOMIC DNA]</scope>
</reference>
<dbReference type="Pfam" id="PF00580">
    <property type="entry name" value="UvrD-helicase"/>
    <property type="match status" value="1"/>
</dbReference>
<dbReference type="Pfam" id="PF13087">
    <property type="entry name" value="AAA_12"/>
    <property type="match status" value="1"/>
</dbReference>
<dbReference type="InterPro" id="IPR013986">
    <property type="entry name" value="DExx_box_DNA_helicase_dom_sf"/>
</dbReference>
<dbReference type="Pfam" id="PF20073">
    <property type="entry name" value="DUF6469"/>
    <property type="match status" value="1"/>
</dbReference>
<dbReference type="PROSITE" id="PS51198">
    <property type="entry name" value="UVRD_HELICASE_ATP_BIND"/>
    <property type="match status" value="1"/>
</dbReference>